<dbReference type="Gene3D" id="3.90.79.10">
    <property type="entry name" value="Nucleoside Triphosphate Pyrophosphohydrolase"/>
    <property type="match status" value="1"/>
</dbReference>
<evidence type="ECO:0000256" key="1">
    <source>
        <dbReference type="SAM" id="SignalP"/>
    </source>
</evidence>
<dbReference type="CDD" id="cd03676">
    <property type="entry name" value="NUDIX_Tnr3_like"/>
    <property type="match status" value="1"/>
</dbReference>
<dbReference type="EC" id="2.7.6.2" evidence="3"/>
<feature type="signal peptide" evidence="1">
    <location>
        <begin position="1"/>
        <end position="22"/>
    </location>
</feature>
<feature type="domain" description="Nudix hydrolase" evidence="2">
    <location>
        <begin position="189"/>
        <end position="338"/>
    </location>
</feature>
<evidence type="ECO:0000313" key="3">
    <source>
        <dbReference type="EMBL" id="KAK1745957.1"/>
    </source>
</evidence>
<evidence type="ECO:0000313" key="4">
    <source>
        <dbReference type="Proteomes" id="UP001224775"/>
    </source>
</evidence>
<name>A0AAD8YIK5_9STRA</name>
<dbReference type="Proteomes" id="UP001224775">
    <property type="component" value="Unassembled WGS sequence"/>
</dbReference>
<comment type="caution">
    <text evidence="3">The sequence shown here is derived from an EMBL/GenBank/DDBJ whole genome shotgun (WGS) entry which is preliminary data.</text>
</comment>
<feature type="chain" id="PRO_5042020866" evidence="1">
    <location>
        <begin position="23"/>
        <end position="370"/>
    </location>
</feature>
<accession>A0AAD8YIK5</accession>
<keyword evidence="1" id="KW-0732">Signal</keyword>
<dbReference type="GO" id="GO:0044715">
    <property type="term" value="F:8-oxo-dGDP phosphatase activity"/>
    <property type="evidence" value="ECO:0007669"/>
    <property type="project" value="UniProtKB-ARBA"/>
</dbReference>
<dbReference type="InterPro" id="IPR015797">
    <property type="entry name" value="NUDIX_hydrolase-like_dom_sf"/>
</dbReference>
<dbReference type="InterPro" id="IPR031804">
    <property type="entry name" value="DUF4743"/>
</dbReference>
<dbReference type="InterPro" id="IPR000086">
    <property type="entry name" value="NUDIX_hydrolase_dom"/>
</dbReference>
<reference evidence="3" key="1">
    <citation type="submission" date="2023-06" db="EMBL/GenBank/DDBJ databases">
        <title>Survivors Of The Sea: Transcriptome response of Skeletonema marinoi to long-term dormancy.</title>
        <authorList>
            <person name="Pinder M.I.M."/>
            <person name="Kourtchenko O."/>
            <person name="Robertson E.K."/>
            <person name="Larsson T."/>
            <person name="Maumus F."/>
            <person name="Osuna-Cruz C.M."/>
            <person name="Vancaester E."/>
            <person name="Stenow R."/>
            <person name="Vandepoele K."/>
            <person name="Ploug H."/>
            <person name="Bruchert V."/>
            <person name="Godhe A."/>
            <person name="Topel M."/>
        </authorList>
    </citation>
    <scope>NUCLEOTIDE SEQUENCE</scope>
    <source>
        <strain evidence="3">R05AC</strain>
    </source>
</reference>
<dbReference type="EMBL" id="JATAAI010000005">
    <property type="protein sequence ID" value="KAK1745957.1"/>
    <property type="molecule type" value="Genomic_DNA"/>
</dbReference>
<protein>
    <submittedName>
        <fullName evidence="3">Thiamine pyrophosphokinase</fullName>
        <ecNumber evidence="3">2.7.6.2</ecNumber>
    </submittedName>
</protein>
<organism evidence="3 4">
    <name type="scientific">Skeletonema marinoi</name>
    <dbReference type="NCBI Taxonomy" id="267567"/>
    <lineage>
        <taxon>Eukaryota</taxon>
        <taxon>Sar</taxon>
        <taxon>Stramenopiles</taxon>
        <taxon>Ochrophyta</taxon>
        <taxon>Bacillariophyta</taxon>
        <taxon>Coscinodiscophyceae</taxon>
        <taxon>Thalassiosirophycidae</taxon>
        <taxon>Thalassiosirales</taxon>
        <taxon>Skeletonemataceae</taxon>
        <taxon>Skeletonema</taxon>
        <taxon>Skeletonema marinoi-dohrnii complex</taxon>
    </lineage>
</organism>
<dbReference type="AlphaFoldDB" id="A0AAD8YIK5"/>
<dbReference type="PROSITE" id="PS51462">
    <property type="entry name" value="NUDIX"/>
    <property type="match status" value="1"/>
</dbReference>
<gene>
    <name evidence="3" type="ORF">QTG54_003881</name>
</gene>
<proteinExistence type="predicted"/>
<keyword evidence="4" id="KW-1185">Reference proteome</keyword>
<sequence>MQLQYSLFITMGMLLLLKSASSFAPHRHHLIRQVARAVPSQNPPRVNVRVYSSLDNNNLWYDPSLMDHMLFRINECNSMPNDINLVDFVVDGEKLGKVTPKVAERLCNTSPSIFQKADSDSPLTLGESAGNTSESRTKAVASVMEELRDSGYITGWRDEMYPVANNFDKVTSPVFLIERAAASLLGVMEYGVHINGLIMSEDDKEVKMWMARRSKTKSKFPSMLDHIVAGGQPAGLSLLDNVIKECEEEAGIPEELTKRGIKPAGVISYENYGGRLKDEGEGVMNRVVLFCFDLMLPKDFVPSANDGEVESFFTWSLEEVAQSMHPEYDDPIKPNCYPVIIDFMLREGHISPDSPKYLEIVRRLRSGPCC</sequence>
<dbReference type="PANTHER" id="PTHR13622">
    <property type="entry name" value="THIAMIN PYROPHOSPHOKINASE"/>
    <property type="match status" value="1"/>
</dbReference>
<evidence type="ECO:0000259" key="2">
    <source>
        <dbReference type="PROSITE" id="PS51462"/>
    </source>
</evidence>
<dbReference type="GO" id="GO:0004788">
    <property type="term" value="F:thiamine diphosphokinase activity"/>
    <property type="evidence" value="ECO:0007669"/>
    <property type="project" value="UniProtKB-EC"/>
</dbReference>
<dbReference type="FunFam" id="3.90.79.10:FF:000019">
    <property type="entry name" value="Thiamin pyrophosphokinase, putative"/>
    <property type="match status" value="1"/>
</dbReference>
<dbReference type="SUPFAM" id="SSF55811">
    <property type="entry name" value="Nudix"/>
    <property type="match status" value="1"/>
</dbReference>
<keyword evidence="3" id="KW-0808">Transferase</keyword>
<dbReference type="Pfam" id="PF00293">
    <property type="entry name" value="NUDIX"/>
    <property type="match status" value="1"/>
</dbReference>
<dbReference type="Pfam" id="PF15916">
    <property type="entry name" value="DUF4743"/>
    <property type="match status" value="1"/>
</dbReference>
<dbReference type="PANTHER" id="PTHR13622:SF8">
    <property type="entry name" value="THIAMIN PYROPHOSPHOKINASE 1"/>
    <property type="match status" value="1"/>
</dbReference>